<gene>
    <name evidence="2" type="ORF">DESME_10685</name>
</gene>
<dbReference type="EMBL" id="CP007032">
    <property type="protein sequence ID" value="AHF07441.1"/>
    <property type="molecule type" value="Genomic_DNA"/>
</dbReference>
<dbReference type="KEGG" id="dmt:DESME_10685"/>
<evidence type="ECO:0000256" key="1">
    <source>
        <dbReference type="HAMAP-Rule" id="MF_01448"/>
    </source>
</evidence>
<sequence>MTDHNHDCGHDHDHDHVHDEEEFDTVILTDDEGHDHEFLHLDTLELDGSTYFVLLPITGEEESEDEDEDTDEAIILKLGHDADGNEMLLDIEDDDEWEKVADAWENMEEDE</sequence>
<organism evidence="2 3">
    <name type="scientific">Desulfitobacterium metallireducens DSM 15288</name>
    <dbReference type="NCBI Taxonomy" id="871968"/>
    <lineage>
        <taxon>Bacteria</taxon>
        <taxon>Bacillati</taxon>
        <taxon>Bacillota</taxon>
        <taxon>Clostridia</taxon>
        <taxon>Eubacteriales</taxon>
        <taxon>Desulfitobacteriaceae</taxon>
        <taxon>Desulfitobacterium</taxon>
    </lineage>
</organism>
<dbReference type="HOGENOM" id="CLU_146610_8_1_9"/>
<keyword evidence="3" id="KW-1185">Reference proteome</keyword>
<dbReference type="Proteomes" id="UP000010847">
    <property type="component" value="Chromosome"/>
</dbReference>
<dbReference type="InterPro" id="IPR009711">
    <property type="entry name" value="UPF0473"/>
</dbReference>
<dbReference type="eggNOG" id="COG3906">
    <property type="taxonomic scope" value="Bacteria"/>
</dbReference>
<dbReference type="RefSeq" id="WP_006716017.1">
    <property type="nucleotide sequence ID" value="NZ_CP007032.1"/>
</dbReference>
<dbReference type="Pfam" id="PF06949">
    <property type="entry name" value="DUF1292"/>
    <property type="match status" value="1"/>
</dbReference>
<proteinExistence type="inferred from homology"/>
<dbReference type="STRING" id="871968.DESME_10685"/>
<dbReference type="HAMAP" id="MF_01448">
    <property type="entry name" value="UPF0473"/>
    <property type="match status" value="1"/>
</dbReference>
<accession>W0EEE1</accession>
<protein>
    <recommendedName>
        <fullName evidence="1">UPF0473 protein DESME_10685</fullName>
    </recommendedName>
</protein>
<dbReference type="OrthoDB" id="9811971at2"/>
<dbReference type="AlphaFoldDB" id="W0EEE1"/>
<evidence type="ECO:0000313" key="3">
    <source>
        <dbReference type="Proteomes" id="UP000010847"/>
    </source>
</evidence>
<reference evidence="2 3" key="1">
    <citation type="submission" date="2013-12" db="EMBL/GenBank/DDBJ databases">
        <authorList>
            <consortium name="DOE Joint Genome Institute"/>
            <person name="Smidt H."/>
            <person name="Huntemann M."/>
            <person name="Han J."/>
            <person name="Chen A."/>
            <person name="Kyrpides N."/>
            <person name="Mavromatis K."/>
            <person name="Markowitz V."/>
            <person name="Palaniappan K."/>
            <person name="Ivanova N."/>
            <person name="Schaumberg A."/>
            <person name="Pati A."/>
            <person name="Liolios K."/>
            <person name="Nordberg H.P."/>
            <person name="Cantor M.N."/>
            <person name="Hua S.X."/>
            <person name="Woyke T."/>
        </authorList>
    </citation>
    <scope>NUCLEOTIDE SEQUENCE [LARGE SCALE GENOMIC DNA]</scope>
    <source>
        <strain evidence="3">DSM 15288</strain>
    </source>
</reference>
<evidence type="ECO:0000313" key="2">
    <source>
        <dbReference type="EMBL" id="AHF07441.1"/>
    </source>
</evidence>
<name>W0EEE1_9FIRM</name>
<comment type="similarity">
    <text evidence="1">Belongs to the UPF0473 family.</text>
</comment>